<evidence type="ECO:0008006" key="4">
    <source>
        <dbReference type="Google" id="ProtNLM"/>
    </source>
</evidence>
<comment type="caution">
    <text evidence="2">The sequence shown here is derived from an EMBL/GenBank/DDBJ whole genome shotgun (WGS) entry which is preliminary data.</text>
</comment>
<accession>A0A2S7U2H2</accession>
<sequence>MKALLFFLLSITIASAQYQKLDAPVNNDGRSLSFHLYHFDAHKNPAQLHSKPKRIESAIHTRSHLAGVALGTPSPEQTFTLITQQGILKVTAGKNAGSAIGPCLLSQTGNPAGLDGKHHARRTFLLHNGANLWAIGYAPSISQQQLAKALQHISRKGNIRYTTAYQLNAGNSSGLWVSKGNYHPFYLKELQSPACVLSVRLR</sequence>
<feature type="signal peptide" evidence="1">
    <location>
        <begin position="1"/>
        <end position="16"/>
    </location>
</feature>
<organism evidence="2 3">
    <name type="scientific">Rubritalea profundi</name>
    <dbReference type="NCBI Taxonomy" id="1658618"/>
    <lineage>
        <taxon>Bacteria</taxon>
        <taxon>Pseudomonadati</taxon>
        <taxon>Verrucomicrobiota</taxon>
        <taxon>Verrucomicrobiia</taxon>
        <taxon>Verrucomicrobiales</taxon>
        <taxon>Rubritaleaceae</taxon>
        <taxon>Rubritalea</taxon>
    </lineage>
</organism>
<feature type="chain" id="PRO_5015779494" description="Phosphodiester glycosidase domain-containing protein" evidence="1">
    <location>
        <begin position="17"/>
        <end position="202"/>
    </location>
</feature>
<dbReference type="EMBL" id="MQWA01000001">
    <property type="protein sequence ID" value="PQJ29188.1"/>
    <property type="molecule type" value="Genomic_DNA"/>
</dbReference>
<gene>
    <name evidence="2" type="ORF">BSZ32_12260</name>
</gene>
<keyword evidence="1" id="KW-0732">Signal</keyword>
<evidence type="ECO:0000256" key="1">
    <source>
        <dbReference type="SAM" id="SignalP"/>
    </source>
</evidence>
<evidence type="ECO:0000313" key="2">
    <source>
        <dbReference type="EMBL" id="PQJ29188.1"/>
    </source>
</evidence>
<dbReference type="OrthoDB" id="5515706at2"/>
<dbReference type="Proteomes" id="UP000239907">
    <property type="component" value="Unassembled WGS sequence"/>
</dbReference>
<dbReference type="AlphaFoldDB" id="A0A2S7U2H2"/>
<evidence type="ECO:0000313" key="3">
    <source>
        <dbReference type="Proteomes" id="UP000239907"/>
    </source>
</evidence>
<name>A0A2S7U2H2_9BACT</name>
<protein>
    <recommendedName>
        <fullName evidence="4">Phosphodiester glycosidase domain-containing protein</fullName>
    </recommendedName>
</protein>
<reference evidence="2 3" key="1">
    <citation type="submission" date="2016-12" db="EMBL/GenBank/DDBJ databases">
        <title>Study of bacterial adaptation to deep sea.</title>
        <authorList>
            <person name="Song J."/>
            <person name="Yoshizawa S."/>
            <person name="Kogure K."/>
        </authorList>
    </citation>
    <scope>NUCLEOTIDE SEQUENCE [LARGE SCALE GENOMIC DNA]</scope>
    <source>
        <strain evidence="2 3">SAORIC-165</strain>
    </source>
</reference>
<proteinExistence type="predicted"/>
<keyword evidence="3" id="KW-1185">Reference proteome</keyword>
<dbReference type="RefSeq" id="WP_105043680.1">
    <property type="nucleotide sequence ID" value="NZ_MQWA01000001.1"/>
</dbReference>